<evidence type="ECO:0000313" key="1">
    <source>
        <dbReference type="EMBL" id="GIY27584.1"/>
    </source>
</evidence>
<reference evidence="1 2" key="1">
    <citation type="submission" date="2021-06" db="EMBL/GenBank/DDBJ databases">
        <title>Caerostris darwini draft genome.</title>
        <authorList>
            <person name="Kono N."/>
            <person name="Arakawa K."/>
        </authorList>
    </citation>
    <scope>NUCLEOTIDE SEQUENCE [LARGE SCALE GENOMIC DNA]</scope>
</reference>
<proteinExistence type="predicted"/>
<sequence length="132" mass="14801">MQSSECILKDRMPSSPLPAQCLPPSHRRWSLNCSDGNLSGTNRRGSDAVERVPFVGSILLECMNETRDNYPHKNSGDRHESLRYKFLRWVSDTPKDPVVMQGPSHSLDRDVVHATARVSAGDFAPPLVVLRF</sequence>
<keyword evidence="2" id="KW-1185">Reference proteome</keyword>
<dbReference type="Proteomes" id="UP001054837">
    <property type="component" value="Unassembled WGS sequence"/>
</dbReference>
<gene>
    <name evidence="1" type="ORF">CDAR_497491</name>
</gene>
<accession>A0AAV4S2P3</accession>
<dbReference type="EMBL" id="BPLQ01007064">
    <property type="protein sequence ID" value="GIY27584.1"/>
    <property type="molecule type" value="Genomic_DNA"/>
</dbReference>
<organism evidence="1 2">
    <name type="scientific">Caerostris darwini</name>
    <dbReference type="NCBI Taxonomy" id="1538125"/>
    <lineage>
        <taxon>Eukaryota</taxon>
        <taxon>Metazoa</taxon>
        <taxon>Ecdysozoa</taxon>
        <taxon>Arthropoda</taxon>
        <taxon>Chelicerata</taxon>
        <taxon>Arachnida</taxon>
        <taxon>Araneae</taxon>
        <taxon>Araneomorphae</taxon>
        <taxon>Entelegynae</taxon>
        <taxon>Araneoidea</taxon>
        <taxon>Araneidae</taxon>
        <taxon>Caerostris</taxon>
    </lineage>
</organism>
<dbReference type="AlphaFoldDB" id="A0AAV4S2P3"/>
<name>A0AAV4S2P3_9ARAC</name>
<comment type="caution">
    <text evidence="1">The sequence shown here is derived from an EMBL/GenBank/DDBJ whole genome shotgun (WGS) entry which is preliminary data.</text>
</comment>
<evidence type="ECO:0000313" key="2">
    <source>
        <dbReference type="Proteomes" id="UP001054837"/>
    </source>
</evidence>
<protein>
    <submittedName>
        <fullName evidence="1">Uncharacterized protein</fullName>
    </submittedName>
</protein>